<dbReference type="PANTHER" id="PTHR13043:SF1">
    <property type="entry name" value="EXOCYST COMPLEX COMPONENT 2"/>
    <property type="match status" value="1"/>
</dbReference>
<dbReference type="OrthoDB" id="26242at2759"/>
<keyword evidence="3 4" id="KW-0268">Exocytosis</keyword>
<proteinExistence type="inferred from homology"/>
<dbReference type="AlphaFoldDB" id="A0A6A6H3U0"/>
<dbReference type="Pfam" id="PF15469">
    <property type="entry name" value="Sec5"/>
    <property type="match status" value="1"/>
</dbReference>
<evidence type="ECO:0000313" key="7">
    <source>
        <dbReference type="EMBL" id="KAF2232541.1"/>
    </source>
</evidence>
<name>A0A6A6H3U0_VIRVR</name>
<comment type="similarity">
    <text evidence="1 4">Belongs to the SEC5 family.</text>
</comment>
<dbReference type="EMBL" id="ML991814">
    <property type="protein sequence ID" value="KAF2232541.1"/>
    <property type="molecule type" value="Genomic_DNA"/>
</dbReference>
<feature type="compositionally biased region" description="Basic and acidic residues" evidence="5">
    <location>
        <begin position="1058"/>
        <end position="1069"/>
    </location>
</feature>
<accession>A0A6A6H3U0</accession>
<feature type="compositionally biased region" description="Basic and acidic residues" evidence="5">
    <location>
        <begin position="1030"/>
        <end position="1047"/>
    </location>
</feature>
<evidence type="ECO:0000256" key="2">
    <source>
        <dbReference type="ARBA" id="ARBA00022448"/>
    </source>
</evidence>
<evidence type="ECO:0000256" key="3">
    <source>
        <dbReference type="ARBA" id="ARBA00022483"/>
    </source>
</evidence>
<evidence type="ECO:0000313" key="8">
    <source>
        <dbReference type="Proteomes" id="UP000800092"/>
    </source>
</evidence>
<dbReference type="GO" id="GO:0006887">
    <property type="term" value="P:exocytosis"/>
    <property type="evidence" value="ECO:0007669"/>
    <property type="project" value="UniProtKB-KW"/>
</dbReference>
<keyword evidence="8" id="KW-1185">Reference proteome</keyword>
<reference evidence="7" key="1">
    <citation type="journal article" date="2020" name="Stud. Mycol.">
        <title>101 Dothideomycetes genomes: a test case for predicting lifestyles and emergence of pathogens.</title>
        <authorList>
            <person name="Haridas S."/>
            <person name="Albert R."/>
            <person name="Binder M."/>
            <person name="Bloem J."/>
            <person name="Labutti K."/>
            <person name="Salamov A."/>
            <person name="Andreopoulos B."/>
            <person name="Baker S."/>
            <person name="Barry K."/>
            <person name="Bills G."/>
            <person name="Bluhm B."/>
            <person name="Cannon C."/>
            <person name="Castanera R."/>
            <person name="Culley D."/>
            <person name="Daum C."/>
            <person name="Ezra D."/>
            <person name="Gonzalez J."/>
            <person name="Henrissat B."/>
            <person name="Kuo A."/>
            <person name="Liang C."/>
            <person name="Lipzen A."/>
            <person name="Lutzoni F."/>
            <person name="Magnuson J."/>
            <person name="Mondo S."/>
            <person name="Nolan M."/>
            <person name="Ohm R."/>
            <person name="Pangilinan J."/>
            <person name="Park H.-J."/>
            <person name="Ramirez L."/>
            <person name="Alfaro M."/>
            <person name="Sun H."/>
            <person name="Tritt A."/>
            <person name="Yoshinaga Y."/>
            <person name="Zwiers L.-H."/>
            <person name="Turgeon B."/>
            <person name="Goodwin S."/>
            <person name="Spatafora J."/>
            <person name="Crous P."/>
            <person name="Grigoriev I."/>
        </authorList>
    </citation>
    <scope>NUCLEOTIDE SEQUENCE</scope>
    <source>
        <strain evidence="7">Tuck. ex Michener</strain>
    </source>
</reference>
<protein>
    <recommendedName>
        <fullName evidence="4">Exocyst complex component SEC5</fullName>
    </recommendedName>
</protein>
<feature type="region of interest" description="Disordered" evidence="5">
    <location>
        <begin position="202"/>
        <end position="245"/>
    </location>
</feature>
<dbReference type="InterPro" id="IPR039481">
    <property type="entry name" value="EXOC2/Sec5_N_dom"/>
</dbReference>
<feature type="region of interest" description="Disordered" evidence="5">
    <location>
        <begin position="1018"/>
        <end position="1069"/>
    </location>
</feature>
<dbReference type="Proteomes" id="UP000800092">
    <property type="component" value="Unassembled WGS sequence"/>
</dbReference>
<dbReference type="GO" id="GO:0000145">
    <property type="term" value="C:exocyst"/>
    <property type="evidence" value="ECO:0007669"/>
    <property type="project" value="UniProtKB-UniRule"/>
</dbReference>
<dbReference type="GO" id="GO:0015031">
    <property type="term" value="P:protein transport"/>
    <property type="evidence" value="ECO:0007669"/>
    <property type="project" value="UniProtKB-KW"/>
</dbReference>
<feature type="region of interest" description="Disordered" evidence="5">
    <location>
        <begin position="18"/>
        <end position="96"/>
    </location>
</feature>
<comment type="subunit">
    <text evidence="4">Component of the exocyst complex.</text>
</comment>
<dbReference type="PANTHER" id="PTHR13043">
    <property type="entry name" value="EXOCYST COMPLEX COMPONENT SEC5"/>
    <property type="match status" value="1"/>
</dbReference>
<evidence type="ECO:0000259" key="6">
    <source>
        <dbReference type="Pfam" id="PF15469"/>
    </source>
</evidence>
<feature type="compositionally biased region" description="Basic and acidic residues" evidence="5">
    <location>
        <begin position="81"/>
        <end position="95"/>
    </location>
</feature>
<feature type="domain" description="Exocyst complex component EXOC2/Sec5 N-terminal" evidence="6">
    <location>
        <begin position="96"/>
        <end position="1052"/>
    </location>
</feature>
<evidence type="ECO:0000256" key="4">
    <source>
        <dbReference type="RuleBase" id="RU365069"/>
    </source>
</evidence>
<evidence type="ECO:0000256" key="1">
    <source>
        <dbReference type="ARBA" id="ARBA00010578"/>
    </source>
</evidence>
<sequence length="1069" mass="119731">MAESERILLNHYKLPSLFPAEWPTEKDESDASSDEEKKSKPLPRVPSTKVKDAKSKRMSRSRFSVLERSASRAGSVPGSQKTRDGHENIVQKDEADPLGMTASVVNTLRRRGLPVEDDAEYRISHDLSGNRFLLSSTTFSPALFLSKVHNEASTDQLLQGLDFLSRSIEKKSASLKVLVEDNFQRFIKAKATIDNVYNEMRTQGADPEVEKRSRPHSRHASSSSWKHSRHPSGPFSPNNKTQLDEKKKNALLKESEYGVQGIKMPLTEVSIKAEEVWGPALGGREREESLKGILTALERHRGLFEVAGAVQDAIKRKDYETLVEEHNRARRFADDARDVASRSNYNNTELTDAEVHQILITARMWADVEEHVGLFKRETRKRLADVGSGKQTGADDSKPEEYLELIGVLLQLGVEENPITFWLQSRSENLKSKLARTAEFSKVQIEVLRRRLANNDKPSLKTSAAYLRSAASRERQNPANMDSRKVIEFWDFVSSSMNSLLASQNGVVGEVVEYWDIAQSFINGSAQRRLPVGIDKRSREHLDLSADSVEDLQNRTIDLVNILRETVFIFFADPPIDDLSAILSPVPETPATPKSATLSPLDKTKFNFDPANPPPPSPLRGASWEKYAFWPPYANALSGTHYLSKFLVLVGTACGDMASLSIIKRDPQHVEMLKSLIGAVRERCIQAVCAAWETDAENAKGLEDWIRSSERNDITNMPDRFVAVEREIVTGMQRICYLQEARGSMKEGAEVDVLVPPPQKVIQTVRSQFVKSLYKGLSGMVENAERRNKTDDGINDDDPDGLIIPARSGYTDFSASATVDSSSKNVRKLLTLSNLQHLRKDLIAFLLTHFETSFSVKLTDESKTIRDVVSQIDARLFQSYTRPLVDRLATIIRTGVADPAWAPRGRRPEDARPYVYNVLLALVTVQSEVSITAVAVPDHVLTKHILSYLLEQVCVALMEAFKARSSGGGGGSSGALYTLPMLMQATLDLEFLAQTLVVYTTEKASSVQTQIYKELDERTDSEARGSLQRELPEMKKTLKSLRERTRGEFACFKRQRGRKETTERPPSRN</sequence>
<keyword evidence="4" id="KW-0653">Protein transport</keyword>
<keyword evidence="2 4" id="KW-0813">Transport</keyword>
<dbReference type="GO" id="GO:0006893">
    <property type="term" value="P:Golgi to plasma membrane transport"/>
    <property type="evidence" value="ECO:0007669"/>
    <property type="project" value="UniProtKB-UniRule"/>
</dbReference>
<dbReference type="InterPro" id="IPR029175">
    <property type="entry name" value="EXOC2/Sec5"/>
</dbReference>
<comment type="function">
    <text evidence="4">Component of the exocyst complex involved in the docking of exocytic vesicles with fusion sites on the plasma membrane.</text>
</comment>
<evidence type="ECO:0000256" key="5">
    <source>
        <dbReference type="SAM" id="MobiDB-lite"/>
    </source>
</evidence>
<gene>
    <name evidence="7" type="ORF">EV356DRAFT_568628</name>
</gene>
<organism evidence="7 8">
    <name type="scientific">Viridothelium virens</name>
    <name type="common">Speckled blister lichen</name>
    <name type="synonym">Trypethelium virens</name>
    <dbReference type="NCBI Taxonomy" id="1048519"/>
    <lineage>
        <taxon>Eukaryota</taxon>
        <taxon>Fungi</taxon>
        <taxon>Dikarya</taxon>
        <taxon>Ascomycota</taxon>
        <taxon>Pezizomycotina</taxon>
        <taxon>Dothideomycetes</taxon>
        <taxon>Dothideomycetes incertae sedis</taxon>
        <taxon>Trypetheliales</taxon>
        <taxon>Trypetheliaceae</taxon>
        <taxon>Viridothelium</taxon>
    </lineage>
</organism>